<dbReference type="AlphaFoldDB" id="A0A3B1D6Z1"/>
<dbReference type="PROSITE" id="PS50234">
    <property type="entry name" value="VWFA"/>
    <property type="match status" value="1"/>
</dbReference>
<protein>
    <recommendedName>
        <fullName evidence="3">VWFA domain-containing protein</fullName>
    </recommendedName>
</protein>
<dbReference type="PANTHER" id="PTHR45737:SF6">
    <property type="entry name" value="VON WILLEBRAND FACTOR A DOMAIN-CONTAINING PROTEIN 5A"/>
    <property type="match status" value="1"/>
</dbReference>
<dbReference type="Gene3D" id="3.40.50.410">
    <property type="entry name" value="von Willebrand factor, type A domain"/>
    <property type="match status" value="1"/>
</dbReference>
<feature type="transmembrane region" description="Helical" evidence="2">
    <location>
        <begin position="12"/>
        <end position="34"/>
    </location>
</feature>
<organism evidence="4">
    <name type="scientific">hydrothermal vent metagenome</name>
    <dbReference type="NCBI Taxonomy" id="652676"/>
    <lineage>
        <taxon>unclassified sequences</taxon>
        <taxon>metagenomes</taxon>
        <taxon>ecological metagenomes</taxon>
    </lineage>
</organism>
<evidence type="ECO:0000256" key="1">
    <source>
        <dbReference type="SAM" id="MobiDB-lite"/>
    </source>
</evidence>
<evidence type="ECO:0000313" key="4">
    <source>
        <dbReference type="EMBL" id="VAX38646.1"/>
    </source>
</evidence>
<dbReference type="EMBL" id="UOGL01000237">
    <property type="protein sequence ID" value="VAX38646.1"/>
    <property type="molecule type" value="Genomic_DNA"/>
</dbReference>
<sequence length="336" mass="36610">MSLATQQQQEQTRFFFLPGWVVSLLFHAGLLVLLTVSLKSCSSGTEGAGEGEMREIGIYLKSKNTFNQPEPDEGNSSNQSDQRKQQSTSSTVAGKKTPDVVDPTPPVPFATLDTMPSHILGGGTPVPTFPEGRNTGSPFPNGAIRKGGGSLAGGRPGETSFIGLRDQGKSFVFLIDCSGSMANHGALQVAKAEVMASLAGLKSGQKFQVIFFNERQYIFRKKSEAANKLYLATDINKILANQFISSIQADLGTERMFSIRRALAMNAEVLFLLTDADGPLSARKMAEIKKINKSKTRIHCIEFGKGAQLIDNNYLKRIASQNKGSYGYRDIRKFDR</sequence>
<evidence type="ECO:0000256" key="2">
    <source>
        <dbReference type="SAM" id="Phobius"/>
    </source>
</evidence>
<feature type="domain" description="VWFA" evidence="3">
    <location>
        <begin position="170"/>
        <end position="336"/>
    </location>
</feature>
<keyword evidence="2" id="KW-0472">Membrane</keyword>
<feature type="compositionally biased region" description="Polar residues" evidence="1">
    <location>
        <begin position="64"/>
        <end position="92"/>
    </location>
</feature>
<evidence type="ECO:0000259" key="3">
    <source>
        <dbReference type="PROSITE" id="PS50234"/>
    </source>
</evidence>
<keyword evidence="2" id="KW-0812">Transmembrane</keyword>
<keyword evidence="2" id="KW-1133">Transmembrane helix</keyword>
<dbReference type="InterPro" id="IPR036465">
    <property type="entry name" value="vWFA_dom_sf"/>
</dbReference>
<dbReference type="PANTHER" id="PTHR45737">
    <property type="entry name" value="VON WILLEBRAND FACTOR A DOMAIN-CONTAINING PROTEIN 5A"/>
    <property type="match status" value="1"/>
</dbReference>
<name>A0A3B1D6Z1_9ZZZZ</name>
<dbReference type="Pfam" id="PF00092">
    <property type="entry name" value="VWA"/>
    <property type="match status" value="1"/>
</dbReference>
<dbReference type="InterPro" id="IPR002035">
    <property type="entry name" value="VWF_A"/>
</dbReference>
<feature type="region of interest" description="Disordered" evidence="1">
    <location>
        <begin position="64"/>
        <end position="105"/>
    </location>
</feature>
<gene>
    <name evidence="4" type="ORF">MNBD_PLANCTO02-2654</name>
</gene>
<proteinExistence type="predicted"/>
<reference evidence="4" key="1">
    <citation type="submission" date="2018-06" db="EMBL/GenBank/DDBJ databases">
        <authorList>
            <person name="Zhirakovskaya E."/>
        </authorList>
    </citation>
    <scope>NUCLEOTIDE SEQUENCE</scope>
</reference>
<accession>A0A3B1D6Z1</accession>
<dbReference type="SUPFAM" id="SSF53300">
    <property type="entry name" value="vWA-like"/>
    <property type="match status" value="1"/>
</dbReference>